<dbReference type="OrthoDB" id="6658153at2"/>
<evidence type="ECO:0000313" key="1">
    <source>
        <dbReference type="EMBL" id="SFC25570.1"/>
    </source>
</evidence>
<dbReference type="STRING" id="1123010.SAMN02745724_01279"/>
<dbReference type="Proteomes" id="UP000198862">
    <property type="component" value="Unassembled WGS sequence"/>
</dbReference>
<proteinExistence type="predicted"/>
<organism evidence="1 2">
    <name type="scientific">Pseudoalteromonas denitrificans DSM 6059</name>
    <dbReference type="NCBI Taxonomy" id="1123010"/>
    <lineage>
        <taxon>Bacteria</taxon>
        <taxon>Pseudomonadati</taxon>
        <taxon>Pseudomonadota</taxon>
        <taxon>Gammaproteobacteria</taxon>
        <taxon>Alteromonadales</taxon>
        <taxon>Pseudoalteromonadaceae</taxon>
        <taxon>Pseudoalteromonas</taxon>
    </lineage>
</organism>
<reference evidence="1 2" key="1">
    <citation type="submission" date="2016-10" db="EMBL/GenBank/DDBJ databases">
        <authorList>
            <person name="de Groot N.N."/>
        </authorList>
    </citation>
    <scope>NUCLEOTIDE SEQUENCE [LARGE SCALE GENOMIC DNA]</scope>
    <source>
        <strain evidence="1 2">DSM 6059</strain>
    </source>
</reference>
<dbReference type="AlphaFoldDB" id="A0A1I1HX87"/>
<sequence>MSTLFTCNKTCYFTSILFFISLPLFSQPNIHFIEYRVLLTEDNPYHNYRIFNQGSSKAACKINFVDYLISDTGKLTLAKKGSKLNTSASGMLRASPKNVYIPPRASQKVKILARGLKQQIDGEWVSYFNLECKNAEPKLINGLNLIPNFVFHIPVVVRKGKLDAIVKITKAKLVKKEKYQIIELVLNRIGQRSLYGDISILDETGDEIGILKGLSHYQQTTDIPISITLKRPPKGKLTIKFEEQNRFGGDLTTSFELNQ</sequence>
<gene>
    <name evidence="1" type="ORF">SAMN02745724_01279</name>
</gene>
<keyword evidence="2" id="KW-1185">Reference proteome</keyword>
<protein>
    <recommendedName>
        <fullName evidence="3">P pilus assembly protein, chaperone PapD</fullName>
    </recommendedName>
</protein>
<accession>A0A1I1HX87</accession>
<name>A0A1I1HX87_9GAMM</name>
<evidence type="ECO:0000313" key="2">
    <source>
        <dbReference type="Proteomes" id="UP000198862"/>
    </source>
</evidence>
<evidence type="ECO:0008006" key="3">
    <source>
        <dbReference type="Google" id="ProtNLM"/>
    </source>
</evidence>
<dbReference type="RefSeq" id="WP_091981823.1">
    <property type="nucleotide sequence ID" value="NZ_FOLO01000006.1"/>
</dbReference>
<dbReference type="EMBL" id="FOLO01000006">
    <property type="protein sequence ID" value="SFC25570.1"/>
    <property type="molecule type" value="Genomic_DNA"/>
</dbReference>